<keyword evidence="2" id="KW-1133">Transmembrane helix</keyword>
<accession>A0A835ESH0</accession>
<feature type="compositionally biased region" description="Pro residues" evidence="1">
    <location>
        <begin position="12"/>
        <end position="36"/>
    </location>
</feature>
<feature type="transmembrane region" description="Helical" evidence="2">
    <location>
        <begin position="75"/>
        <end position="108"/>
    </location>
</feature>
<dbReference type="PANTHER" id="PTHR31963:SF2">
    <property type="entry name" value="ZINC FINGER CONSTANS-LIKE PROTEIN (DUF3537)"/>
    <property type="match status" value="1"/>
</dbReference>
<feature type="transmembrane region" description="Helical" evidence="2">
    <location>
        <begin position="128"/>
        <end position="148"/>
    </location>
</feature>
<evidence type="ECO:0000313" key="4">
    <source>
        <dbReference type="Proteomes" id="UP000636709"/>
    </source>
</evidence>
<feature type="transmembrane region" description="Helical" evidence="2">
    <location>
        <begin position="184"/>
        <end position="202"/>
    </location>
</feature>
<keyword evidence="4" id="KW-1185">Reference proteome</keyword>
<name>A0A835ESH0_9POAL</name>
<dbReference type="Gramene" id="Dexi6B01G0002410.1">
    <property type="protein sequence ID" value="Dexi6B01G0002410.1:cds"/>
    <property type="gene ID" value="Dexi6B01G0002410"/>
</dbReference>
<dbReference type="PANTHER" id="PTHR31963">
    <property type="entry name" value="RAS GUANINE NUCLEOTIDE EXCHANGE FACTOR K"/>
    <property type="match status" value="1"/>
</dbReference>
<sequence length="487" mass="52997">MASAGDGLAGAAPPPPSPALLPPPPRPPPPPPPSPAPAGNGANHSAISLPLLQQPTAAADHPDAPLSRWLRRLEAFLSAAGLAASTRLGVAAAASALAVLGLALPASAVLLSPCRAPRLACDDVEVEVFELCVLLSQAAAAAVALACVSRKMAMYGLRKFLFVDPDLGMRIRFQKEYIAKIEDFFRILTWWILPCFVVKVTRELFRFSHIFHESAWRACVVFLASIMSWMYLTTIILSSCMLFNLVCNLQVIHFDDYGKLLEQDADPLVYLKEHLQLRHNLSKISHRFRMFLLLLFLSVTASQFAILFKTTAYTGPINFTNGGDIAVSSVVQVVGLCLCLHAAAKISHRAQNISSIASRWHALATCSTESTYATTPNSSGNLVPFPAHMFLRDYSESDLESLESASLHGNPQGTAQLASYMSTYHKRESLVLYLLANPGGITIFGWIVDRAFLNTILMLELTLVLFVLSKTVVIPAKTLVHSYIGYL</sequence>
<comment type="caution">
    <text evidence="3">The sequence shown here is derived from an EMBL/GenBank/DDBJ whole genome shotgun (WGS) entry which is preliminary data.</text>
</comment>
<evidence type="ECO:0000256" key="1">
    <source>
        <dbReference type="SAM" id="MobiDB-lite"/>
    </source>
</evidence>
<dbReference type="Pfam" id="PF12056">
    <property type="entry name" value="DUF3537"/>
    <property type="match status" value="1"/>
</dbReference>
<gene>
    <name evidence="3" type="ORF">HU200_028552</name>
</gene>
<evidence type="ECO:0000313" key="3">
    <source>
        <dbReference type="EMBL" id="KAF8712781.1"/>
    </source>
</evidence>
<feature type="transmembrane region" description="Helical" evidence="2">
    <location>
        <begin position="325"/>
        <end position="344"/>
    </location>
</feature>
<feature type="transmembrane region" description="Helical" evidence="2">
    <location>
        <begin position="454"/>
        <end position="473"/>
    </location>
</feature>
<protein>
    <recommendedName>
        <fullName evidence="5">Gustatory receptor</fullName>
    </recommendedName>
</protein>
<keyword evidence="2" id="KW-0812">Transmembrane</keyword>
<proteinExistence type="predicted"/>
<feature type="transmembrane region" description="Helical" evidence="2">
    <location>
        <begin position="214"/>
        <end position="232"/>
    </location>
</feature>
<feature type="compositionally biased region" description="Low complexity" evidence="1">
    <location>
        <begin position="1"/>
        <end position="11"/>
    </location>
</feature>
<evidence type="ECO:0000256" key="2">
    <source>
        <dbReference type="SAM" id="Phobius"/>
    </source>
</evidence>
<feature type="region of interest" description="Disordered" evidence="1">
    <location>
        <begin position="1"/>
        <end position="45"/>
    </location>
</feature>
<feature type="transmembrane region" description="Helical" evidence="2">
    <location>
        <begin position="291"/>
        <end position="313"/>
    </location>
</feature>
<organism evidence="3 4">
    <name type="scientific">Digitaria exilis</name>
    <dbReference type="NCBI Taxonomy" id="1010633"/>
    <lineage>
        <taxon>Eukaryota</taxon>
        <taxon>Viridiplantae</taxon>
        <taxon>Streptophyta</taxon>
        <taxon>Embryophyta</taxon>
        <taxon>Tracheophyta</taxon>
        <taxon>Spermatophyta</taxon>
        <taxon>Magnoliopsida</taxon>
        <taxon>Liliopsida</taxon>
        <taxon>Poales</taxon>
        <taxon>Poaceae</taxon>
        <taxon>PACMAD clade</taxon>
        <taxon>Panicoideae</taxon>
        <taxon>Panicodae</taxon>
        <taxon>Paniceae</taxon>
        <taxon>Anthephorinae</taxon>
        <taxon>Digitaria</taxon>
    </lineage>
</organism>
<dbReference type="OrthoDB" id="1897957at2759"/>
<dbReference type="AlphaFoldDB" id="A0A835ESH0"/>
<feature type="transmembrane region" description="Helical" evidence="2">
    <location>
        <begin position="430"/>
        <end position="448"/>
    </location>
</feature>
<dbReference type="EMBL" id="JACEFO010001742">
    <property type="protein sequence ID" value="KAF8712781.1"/>
    <property type="molecule type" value="Genomic_DNA"/>
</dbReference>
<reference evidence="3" key="1">
    <citation type="submission" date="2020-07" db="EMBL/GenBank/DDBJ databases">
        <title>Genome sequence and genetic diversity analysis of an under-domesticated orphan crop, white fonio (Digitaria exilis).</title>
        <authorList>
            <person name="Bennetzen J.L."/>
            <person name="Chen S."/>
            <person name="Ma X."/>
            <person name="Wang X."/>
            <person name="Yssel A.E.J."/>
            <person name="Chaluvadi S.R."/>
            <person name="Johnson M."/>
            <person name="Gangashetty P."/>
            <person name="Hamidou F."/>
            <person name="Sanogo M.D."/>
            <person name="Zwaenepoel A."/>
            <person name="Wallace J."/>
            <person name="Van De Peer Y."/>
            <person name="Van Deynze A."/>
        </authorList>
    </citation>
    <scope>NUCLEOTIDE SEQUENCE</scope>
    <source>
        <tissue evidence="3">Leaves</tissue>
    </source>
</reference>
<keyword evidence="2" id="KW-0472">Membrane</keyword>
<dbReference type="Proteomes" id="UP000636709">
    <property type="component" value="Unassembled WGS sequence"/>
</dbReference>
<evidence type="ECO:0008006" key="5">
    <source>
        <dbReference type="Google" id="ProtNLM"/>
    </source>
</evidence>
<dbReference type="InterPro" id="IPR021924">
    <property type="entry name" value="DUF3537"/>
</dbReference>